<dbReference type="PRINTS" id="PR00034">
    <property type="entry name" value="HTHCRP"/>
</dbReference>
<dbReference type="InterPro" id="IPR012318">
    <property type="entry name" value="HTH_CRP"/>
</dbReference>
<proteinExistence type="predicted"/>
<dbReference type="InterPro" id="IPR036390">
    <property type="entry name" value="WH_DNA-bd_sf"/>
</dbReference>
<dbReference type="InterPro" id="IPR036388">
    <property type="entry name" value="WH-like_DNA-bd_sf"/>
</dbReference>
<keyword evidence="3" id="KW-0804">Transcription</keyword>
<dbReference type="Pfam" id="PF00027">
    <property type="entry name" value="cNMP_binding"/>
    <property type="match status" value="1"/>
</dbReference>
<dbReference type="CDD" id="cd00038">
    <property type="entry name" value="CAP_ED"/>
    <property type="match status" value="1"/>
</dbReference>
<dbReference type="GO" id="GO:0003677">
    <property type="term" value="F:DNA binding"/>
    <property type="evidence" value="ECO:0007669"/>
    <property type="project" value="UniProtKB-KW"/>
</dbReference>
<feature type="domain" description="HTH crp-type" evidence="6">
    <location>
        <begin position="160"/>
        <end position="233"/>
    </location>
</feature>
<dbReference type="GO" id="GO:0003700">
    <property type="term" value="F:DNA-binding transcription factor activity"/>
    <property type="evidence" value="ECO:0007669"/>
    <property type="project" value="InterPro"/>
</dbReference>
<keyword evidence="2" id="KW-0238">DNA-binding</keyword>
<dbReference type="Gene3D" id="1.10.10.10">
    <property type="entry name" value="Winged helix-like DNA-binding domain superfamily/Winged helix DNA-binding domain"/>
    <property type="match status" value="1"/>
</dbReference>
<feature type="region of interest" description="Disordered" evidence="4">
    <location>
        <begin position="1"/>
        <end position="21"/>
    </location>
</feature>
<dbReference type="SMART" id="SM00419">
    <property type="entry name" value="HTH_CRP"/>
    <property type="match status" value="1"/>
</dbReference>
<evidence type="ECO:0000259" key="5">
    <source>
        <dbReference type="PROSITE" id="PS50042"/>
    </source>
</evidence>
<name>D6CUC1_THIA3</name>
<feature type="domain" description="Cyclic nucleotide-binding" evidence="5">
    <location>
        <begin position="26"/>
        <end position="96"/>
    </location>
</feature>
<feature type="compositionally biased region" description="Basic residues" evidence="4">
    <location>
        <begin position="1"/>
        <end position="19"/>
    </location>
</feature>
<dbReference type="SUPFAM" id="SSF51206">
    <property type="entry name" value="cAMP-binding domain-like"/>
    <property type="match status" value="1"/>
</dbReference>
<dbReference type="Proteomes" id="UP000002372">
    <property type="component" value="Chromosome"/>
</dbReference>
<dbReference type="InterPro" id="IPR050397">
    <property type="entry name" value="Env_Response_Regulators"/>
</dbReference>
<dbReference type="SMART" id="SM00100">
    <property type="entry name" value="cNMP"/>
    <property type="match status" value="1"/>
</dbReference>
<sequence>MNSHMKRHPIPAHFRSHHPHPCDGNLPADLNAVLRQRVTEAAEATLELSRGETLVHSGMPFKHLYLVVSGGFKAVEIGEDGQSQIVSFHYARELMGLSGFAQQRYTTDLIALAPSLICEFSMAAVESIVGADRSLLNHLLTYASESLARAEHDQFRLGSMSATQKIASFLLHRQEQLRQAGEKCDQFELLMTREELGSYLGLSMETISRLLSHLQELGVVRVDKRLIEILSEDPLRAWLDGAVTLPTSSCHKPAAKRAALKLA</sequence>
<dbReference type="GO" id="GO:0005829">
    <property type="term" value="C:cytosol"/>
    <property type="evidence" value="ECO:0007669"/>
    <property type="project" value="TreeGrafter"/>
</dbReference>
<dbReference type="eggNOG" id="COG0664">
    <property type="taxonomic scope" value="Bacteria"/>
</dbReference>
<evidence type="ECO:0000313" key="8">
    <source>
        <dbReference type="Proteomes" id="UP000002372"/>
    </source>
</evidence>
<dbReference type="CDD" id="cd00092">
    <property type="entry name" value="HTH_CRP"/>
    <property type="match status" value="1"/>
</dbReference>
<gene>
    <name evidence="7" type="ordered locus">THI_2242</name>
</gene>
<evidence type="ECO:0000313" key="7">
    <source>
        <dbReference type="EMBL" id="CAZ88890.1"/>
    </source>
</evidence>
<evidence type="ECO:0000256" key="3">
    <source>
        <dbReference type="ARBA" id="ARBA00023163"/>
    </source>
</evidence>
<evidence type="ECO:0000256" key="2">
    <source>
        <dbReference type="ARBA" id="ARBA00023125"/>
    </source>
</evidence>
<dbReference type="HOGENOM" id="CLU_075053_0_2_4"/>
<organism evidence="7 8">
    <name type="scientific">Thiomonas arsenitoxydans (strain DSM 22701 / CIP 110005 / 3As)</name>
    <dbReference type="NCBI Taxonomy" id="426114"/>
    <lineage>
        <taxon>Bacteria</taxon>
        <taxon>Pseudomonadati</taxon>
        <taxon>Pseudomonadota</taxon>
        <taxon>Betaproteobacteria</taxon>
        <taxon>Burkholderiales</taxon>
        <taxon>Thiomonas</taxon>
    </lineage>
</organism>
<dbReference type="KEGG" id="thi:THI_2242"/>
<dbReference type="PROSITE" id="PS50042">
    <property type="entry name" value="CNMP_BINDING_3"/>
    <property type="match status" value="1"/>
</dbReference>
<evidence type="ECO:0000259" key="6">
    <source>
        <dbReference type="PROSITE" id="PS51063"/>
    </source>
</evidence>
<evidence type="ECO:0000256" key="1">
    <source>
        <dbReference type="ARBA" id="ARBA00023015"/>
    </source>
</evidence>
<reference evidence="8" key="2">
    <citation type="journal article" date="2010" name="PLoS Genet.">
        <title>Structure, function, and evolution of the Thiomonas spp. genome.</title>
        <authorList>
            <person name="Arsene-Ploetze F."/>
            <person name="Koechler S."/>
            <person name="Marchal M."/>
            <person name="Coppee J.Y."/>
            <person name="Chandler M."/>
            <person name="Bonnefoy V."/>
            <person name="Brochier-Armanet C."/>
            <person name="Barakat M."/>
            <person name="Barbe V."/>
            <person name="Battaglia-Brunet F."/>
            <person name="Bruneel O."/>
            <person name="Bryan C.G."/>
            <person name="Cleiss-Arnold J."/>
            <person name="Cruveiller S."/>
            <person name="Erhardt M."/>
            <person name="Heinrich-Salmeron A."/>
            <person name="Hommais F."/>
            <person name="Joulian C."/>
            <person name="Krin E."/>
            <person name="Lieutaud A."/>
            <person name="Lievremont D."/>
            <person name="Michel C."/>
            <person name="Muller D."/>
            <person name="Ortet P."/>
            <person name="Proux C."/>
            <person name="Siguier P."/>
            <person name="Roche D."/>
            <person name="Rouy Z."/>
            <person name="Salvignol G."/>
            <person name="Slyemi D."/>
            <person name="Talla E."/>
            <person name="Weiss S."/>
            <person name="Weissenbach J."/>
            <person name="Medigue C."/>
            <person name="Bertin P.N."/>
        </authorList>
    </citation>
    <scope>NUCLEOTIDE SEQUENCE [LARGE SCALE GENOMIC DNA]</scope>
    <source>
        <strain evidence="8">DSM 22701 / CIP 110005 / 3As</strain>
    </source>
</reference>
<protein>
    <submittedName>
        <fullName evidence="7">Catabolite gene activator Crp/Fnr</fullName>
    </submittedName>
</protein>
<dbReference type="InterPro" id="IPR018490">
    <property type="entry name" value="cNMP-bd_dom_sf"/>
</dbReference>
<dbReference type="InterPro" id="IPR000595">
    <property type="entry name" value="cNMP-bd_dom"/>
</dbReference>
<dbReference type="Gene3D" id="2.60.120.10">
    <property type="entry name" value="Jelly Rolls"/>
    <property type="match status" value="1"/>
</dbReference>
<dbReference type="InterPro" id="IPR018335">
    <property type="entry name" value="Tscrpt_reg_HTH_Crp-type_CS"/>
</dbReference>
<dbReference type="SUPFAM" id="SSF46785">
    <property type="entry name" value="Winged helix' DNA-binding domain"/>
    <property type="match status" value="1"/>
</dbReference>
<dbReference type="PANTHER" id="PTHR24567">
    <property type="entry name" value="CRP FAMILY TRANSCRIPTIONAL REGULATORY PROTEIN"/>
    <property type="match status" value="1"/>
</dbReference>
<dbReference type="PANTHER" id="PTHR24567:SF75">
    <property type="entry name" value="FUMARATE AND NITRATE REDUCTION REGULATORY PROTEIN"/>
    <property type="match status" value="1"/>
</dbReference>
<dbReference type="PROSITE" id="PS00042">
    <property type="entry name" value="HTH_CRP_1"/>
    <property type="match status" value="1"/>
</dbReference>
<dbReference type="InterPro" id="IPR014710">
    <property type="entry name" value="RmlC-like_jellyroll"/>
</dbReference>
<dbReference type="PROSITE" id="PS51063">
    <property type="entry name" value="HTH_CRP_2"/>
    <property type="match status" value="1"/>
</dbReference>
<reference key="1">
    <citation type="submission" date="2009-07" db="EMBL/GenBank/DDBJ databases">
        <authorList>
            <person name="Genoscope - CEA"/>
        </authorList>
    </citation>
    <scope>NUCLEOTIDE SEQUENCE</scope>
    <source>
        <strain>3As</strain>
    </source>
</reference>
<dbReference type="EMBL" id="FP475956">
    <property type="protein sequence ID" value="CAZ88890.1"/>
    <property type="molecule type" value="Genomic_DNA"/>
</dbReference>
<dbReference type="Pfam" id="PF13545">
    <property type="entry name" value="HTH_Crp_2"/>
    <property type="match status" value="1"/>
</dbReference>
<accession>D6CUC1</accession>
<keyword evidence="1" id="KW-0805">Transcription regulation</keyword>
<dbReference type="AlphaFoldDB" id="D6CUC1"/>
<evidence type="ECO:0000256" key="4">
    <source>
        <dbReference type="SAM" id="MobiDB-lite"/>
    </source>
</evidence>